<dbReference type="CDD" id="cd01646">
    <property type="entry name" value="RT_Bac_retron_I"/>
    <property type="match status" value="1"/>
</dbReference>
<dbReference type="Pfam" id="PF00078">
    <property type="entry name" value="RVT_1"/>
    <property type="match status" value="1"/>
</dbReference>
<dbReference type="Proteomes" id="UP000218288">
    <property type="component" value="Chromosome"/>
</dbReference>
<name>A0A160PJI7_9HYPH</name>
<dbReference type="NCBIfam" id="NF041748">
    <property type="entry name" value="Drt3b"/>
    <property type="match status" value="1"/>
</dbReference>
<evidence type="ECO:0000313" key="2">
    <source>
        <dbReference type="EMBL" id="BAU93174.1"/>
    </source>
</evidence>
<gene>
    <name evidence="2" type="ORF">MPPM_4569</name>
</gene>
<proteinExistence type="predicted"/>
<reference evidence="2 3" key="1">
    <citation type="journal article" date="2016" name="Genome Announc.">
        <title>Complete Genome Sequence of Methylobacterium populi P-1M, Isolated from Pink-Pigmented Household Biofilm.</title>
        <authorList>
            <person name="Morohoshi T."/>
            <person name="Ikeda T."/>
        </authorList>
    </citation>
    <scope>NUCLEOTIDE SEQUENCE [LARGE SCALE GENOMIC DNA]</scope>
    <source>
        <strain evidence="2 3">P-1M</strain>
    </source>
</reference>
<dbReference type="AlphaFoldDB" id="A0A160PJI7"/>
<evidence type="ECO:0000313" key="3">
    <source>
        <dbReference type="Proteomes" id="UP000218288"/>
    </source>
</evidence>
<accession>A0A160PJI7</accession>
<dbReference type="InterPro" id="IPR000477">
    <property type="entry name" value="RT_dom"/>
</dbReference>
<organism evidence="2 3">
    <name type="scientific">Methylorubrum populi</name>
    <dbReference type="NCBI Taxonomy" id="223967"/>
    <lineage>
        <taxon>Bacteria</taxon>
        <taxon>Pseudomonadati</taxon>
        <taxon>Pseudomonadota</taxon>
        <taxon>Alphaproteobacteria</taxon>
        <taxon>Hyphomicrobiales</taxon>
        <taxon>Methylobacteriaceae</taxon>
        <taxon>Methylorubrum</taxon>
    </lineage>
</organism>
<feature type="domain" description="Reverse transcriptase" evidence="1">
    <location>
        <begin position="177"/>
        <end position="316"/>
    </location>
</feature>
<protein>
    <recommendedName>
        <fullName evidence="1">Reverse transcriptase domain-containing protein</fullName>
    </recommendedName>
</protein>
<evidence type="ECO:0000259" key="1">
    <source>
        <dbReference type="Pfam" id="PF00078"/>
    </source>
</evidence>
<dbReference type="EMBL" id="AP014809">
    <property type="protein sequence ID" value="BAU93174.1"/>
    <property type="molecule type" value="Genomic_DNA"/>
</dbReference>
<dbReference type="RefSeq" id="WP_096486954.1">
    <property type="nucleotide sequence ID" value="NZ_AP014809.1"/>
</dbReference>
<sequence>MRNDKHASVKYRALLTDTLPYEVPVIFSNDKFHLGLCAPMSADVEKAYLKVVKPSTAFTIPYSYTISKDSSRTTTLSIVHPLAQMAVAEFYTIHANSLLNYCANSRFSLRRPTDVASPYGAVVTAEADEGLKLGLVEALREDGQPDVGHLSSFFVYGKYNLLGKFMDSREFIRLESKFRFHRSADVSKCFYNIYTHSLSWAVKDKSFAKDNRNYYSFENEFDKLMQICNYNETNGIVVGPEFSRIFAEIILQDVDSRVETELKQDKIFAGTDYDLRRYVDDYAIFANDKFILSKVEAAVKKHLESYKLFINERKVVDSERPFVSAITLARNELGPILRSIQGRLSDIEKTSEVAPDTVRFIRSQSKSIRIIVAKHEISFSNVSGWIMSVIRRAILHAVKLIENPDFVENQTALCDVVAMLLDVAFYICAMDARVRTTYSICQIVLSVSSTFDKMPEEQADTIRHVMMEEITSIVRTLRSKLGDHLGSVDNIEIFNLLICGSYFVGEEFLNSKHVQDTLKSIIRAPNLSYFSYITAKFCYLRNDTLFHDEIKQLEQEVKERILARPDAVFSESQSFLMFCDYISDKKIDIKERMVLFKLCAPGELSKSCFEDVSDRLGFVDWSGISVKHLLRRKELRPVYAWR</sequence>